<feature type="transmembrane region" description="Helical" evidence="1">
    <location>
        <begin position="145"/>
        <end position="166"/>
    </location>
</feature>
<feature type="transmembrane region" description="Helical" evidence="1">
    <location>
        <begin position="240"/>
        <end position="260"/>
    </location>
</feature>
<feature type="transmembrane region" description="Helical" evidence="1">
    <location>
        <begin position="89"/>
        <end position="108"/>
    </location>
</feature>
<dbReference type="GeneID" id="44132974"/>
<dbReference type="PANTHER" id="PTHR36840:SF1">
    <property type="entry name" value="BLL5714 PROTEIN"/>
    <property type="match status" value="1"/>
</dbReference>
<dbReference type="KEGG" id="skr:BRX40_10420"/>
<keyword evidence="4" id="KW-1185">Reference proteome</keyword>
<dbReference type="InterPro" id="IPR010640">
    <property type="entry name" value="Low_temperature_requirement_A"/>
</dbReference>
<dbReference type="EMBL" id="QQWO01000011">
    <property type="protein sequence ID" value="RSV01753.1"/>
    <property type="molecule type" value="Genomic_DNA"/>
</dbReference>
<proteinExistence type="predicted"/>
<feature type="transmembrane region" description="Helical" evidence="1">
    <location>
        <begin position="307"/>
        <end position="330"/>
    </location>
</feature>
<reference evidence="2" key="1">
    <citation type="submission" date="2016-12" db="EMBL/GenBank/DDBJ databases">
        <title>Whole genome sequencing of Sphingomonas koreensis.</title>
        <authorList>
            <person name="Conlan S."/>
            <person name="Thomas P.J."/>
            <person name="Mullikin J."/>
            <person name="Palmore T.N."/>
            <person name="Frank K.M."/>
            <person name="Segre J.A."/>
        </authorList>
    </citation>
    <scope>NUCLEOTIDE SEQUENCE</scope>
    <source>
        <strain evidence="2">ABOJV</strain>
    </source>
</reference>
<dbReference type="PANTHER" id="PTHR36840">
    <property type="entry name" value="BLL5714 PROTEIN"/>
    <property type="match status" value="1"/>
</dbReference>
<keyword evidence="1" id="KW-0812">Transmembrane</keyword>
<evidence type="ECO:0000313" key="3">
    <source>
        <dbReference type="EMBL" id="RSV01753.1"/>
    </source>
</evidence>
<evidence type="ECO:0000313" key="5">
    <source>
        <dbReference type="Proteomes" id="UP000286681"/>
    </source>
</evidence>
<dbReference type="RefSeq" id="WP_075151525.1">
    <property type="nucleotide sequence ID" value="NZ_CP018820.1"/>
</dbReference>
<sequence>MGHKAIRPMKPRDPHEQHRAATPLELLFDLVTVIAIAAAAASLHHGIAADHAAEGVVRYLFTFFAIWWAWMNFTWFASAYDNDDAPTRLLTMVIMGGALLIAAGIERFSAHLDISLVVAGYAVMRVAMIALWLRAAWHDAARRPCALRYAAGIAIAQIYWIGLYFLGDPHSPMFVALILLGWLIELAVPAIAERAGMTPWHRHHIVERYGLLTIIVLGEVLLAATLALEKAWDGSFDVRLVHTAISALVITFAMWWLYFAREEQLSSTRLSRALQWGYGHMIVFASGAAVGAGFAVLVEILTGHSKIGIRAGDLAVAIPLGIYFLALWLVRDRFDLHGAARWVLPVFAAAVIALPFAFPALEAIAALAVAAVAIRAALAARSVRAESAA</sequence>
<evidence type="ECO:0000313" key="2">
    <source>
        <dbReference type="EMBL" id="APR52783.1"/>
    </source>
</evidence>
<evidence type="ECO:0000256" key="1">
    <source>
        <dbReference type="SAM" id="Phobius"/>
    </source>
</evidence>
<dbReference type="Pfam" id="PF06772">
    <property type="entry name" value="LtrA"/>
    <property type="match status" value="1"/>
</dbReference>
<organism evidence="2 4">
    <name type="scientific">Sphingomonas koreensis</name>
    <dbReference type="NCBI Taxonomy" id="93064"/>
    <lineage>
        <taxon>Bacteria</taxon>
        <taxon>Pseudomonadati</taxon>
        <taxon>Pseudomonadota</taxon>
        <taxon>Alphaproteobacteria</taxon>
        <taxon>Sphingomonadales</taxon>
        <taxon>Sphingomonadaceae</taxon>
        <taxon>Sphingomonas</taxon>
    </lineage>
</organism>
<feature type="transmembrane region" description="Helical" evidence="1">
    <location>
        <begin position="21"/>
        <end position="44"/>
    </location>
</feature>
<gene>
    <name evidence="2" type="ORF">BRX40_10420</name>
    <name evidence="3" type="ORF">CA257_13665</name>
</gene>
<reference evidence="3 5" key="3">
    <citation type="submission" date="2018-07" db="EMBL/GenBank/DDBJ databases">
        <title>Genomic and Epidemiologic Investigation of an Indolent Hospital Outbreak.</title>
        <authorList>
            <person name="Johnson R.C."/>
            <person name="Deming C."/>
            <person name="Conlan S."/>
            <person name="Zellmer C.J."/>
            <person name="Michelin A.V."/>
            <person name="Lee-Lin S."/>
            <person name="Thomas P.J."/>
            <person name="Park M."/>
            <person name="Weingarten R.A."/>
            <person name="Less J."/>
            <person name="Dekker J.P."/>
            <person name="Frank K.M."/>
            <person name="Musser K.A."/>
            <person name="Mcquiston J.R."/>
            <person name="Henderson D.K."/>
            <person name="Lau A.F."/>
            <person name="Palmore T.N."/>
            <person name="Segre J.A."/>
        </authorList>
    </citation>
    <scope>NUCLEOTIDE SEQUENCE [LARGE SCALE GENOMIC DNA]</scope>
    <source>
        <strain evidence="3 5">SK-NIH.Env10_0317</strain>
    </source>
</reference>
<dbReference type="STRING" id="93064.BRX40_10420"/>
<dbReference type="EMBL" id="CP018820">
    <property type="protein sequence ID" value="APR52783.1"/>
    <property type="molecule type" value="Genomic_DNA"/>
</dbReference>
<feature type="transmembrane region" description="Helical" evidence="1">
    <location>
        <begin position="114"/>
        <end position="133"/>
    </location>
</feature>
<accession>A0A1L6JA34</accession>
<name>A0A1L6JA34_9SPHN</name>
<dbReference type="Proteomes" id="UP000286681">
    <property type="component" value="Unassembled WGS sequence"/>
</dbReference>
<feature type="transmembrane region" description="Helical" evidence="1">
    <location>
        <begin position="281"/>
        <end position="301"/>
    </location>
</feature>
<keyword evidence="1" id="KW-1133">Transmembrane helix</keyword>
<protein>
    <submittedName>
        <fullName evidence="2">Low temperature requirement protein A</fullName>
    </submittedName>
</protein>
<keyword evidence="1" id="KW-0472">Membrane</keyword>
<feature type="transmembrane region" description="Helical" evidence="1">
    <location>
        <begin position="342"/>
        <end position="358"/>
    </location>
</feature>
<feature type="transmembrane region" description="Helical" evidence="1">
    <location>
        <begin position="56"/>
        <end position="77"/>
    </location>
</feature>
<feature type="transmembrane region" description="Helical" evidence="1">
    <location>
        <begin position="209"/>
        <end position="228"/>
    </location>
</feature>
<reference evidence="4" key="2">
    <citation type="submission" date="2016-12" db="EMBL/GenBank/DDBJ databases">
        <title>Whole genome sequencing of Sphingomonas sp. ABOJV.</title>
        <authorList>
            <person name="Conlan S."/>
            <person name="Thomas P.J."/>
            <person name="Mullikin J."/>
            <person name="Palmore T.N."/>
            <person name="Frank K.M."/>
            <person name="Segre J.A."/>
        </authorList>
    </citation>
    <scope>NUCLEOTIDE SEQUENCE [LARGE SCALE GENOMIC DNA]</scope>
    <source>
        <strain evidence="4">ABOJV</strain>
    </source>
</reference>
<dbReference type="Proteomes" id="UP000185161">
    <property type="component" value="Chromosome"/>
</dbReference>
<feature type="transmembrane region" description="Helical" evidence="1">
    <location>
        <begin position="172"/>
        <end position="188"/>
    </location>
</feature>
<dbReference type="AlphaFoldDB" id="A0A1L6JA34"/>
<evidence type="ECO:0000313" key="4">
    <source>
        <dbReference type="Proteomes" id="UP000185161"/>
    </source>
</evidence>
<dbReference type="OrthoDB" id="7698234at2"/>